<proteinExistence type="predicted"/>
<keyword evidence="2" id="KW-1185">Reference proteome</keyword>
<protein>
    <submittedName>
        <fullName evidence="1">Uncharacterized protein</fullName>
    </submittedName>
</protein>
<evidence type="ECO:0000313" key="2">
    <source>
        <dbReference type="Proteomes" id="UP000000330"/>
    </source>
</evidence>
<evidence type="ECO:0000313" key="1">
    <source>
        <dbReference type="EMBL" id="ADJ19443.1"/>
    </source>
</evidence>
<accession>D9I662</accession>
<gene>
    <name evidence="1" type="ORF">Acj133p128</name>
</gene>
<dbReference type="GeneID" id="10323115"/>
<dbReference type="RefSeq" id="YP_004300709.1">
    <property type="nucleotide sequence ID" value="NC_015250.1"/>
</dbReference>
<organism evidence="1 2">
    <name type="scientific">Acinetobacter phage 133</name>
    <dbReference type="NCBI Taxonomy" id="2919552"/>
    <lineage>
        <taxon>Viruses</taxon>
        <taxon>Duplodnaviria</taxon>
        <taxon>Heunggongvirae</taxon>
        <taxon>Uroviricota</taxon>
        <taxon>Caudoviricetes</taxon>
        <taxon>Pantevenvirales</taxon>
        <taxon>Straboviridae</taxon>
        <taxon>Tevenvirinae</taxon>
        <taxon>Centumtrigintavirus</taxon>
        <taxon>Centumtrigintavirus cv133</taxon>
        <taxon>Acinetobacter virus 133</taxon>
    </lineage>
</organism>
<name>D9I662_9CAUD</name>
<sequence length="145" mass="16805">MSILQNILNELTLELTPESEYTRYYTGPSYMDVVATRMVALPSCSKKFIVEQLKQTLNPHTDMYVGPLSKESDKFADSISPKLARFSIGRHHANCLRGQDLSYVKRVFIDFQGMYFQDHTNHNKRNRTIMHLYSLVDPEAIFIIL</sequence>
<dbReference type="KEGG" id="vg:10323115"/>
<reference evidence="1 2" key="1">
    <citation type="journal article" date="2010" name="Virol. J.">
        <title>Genomes of the T4-related bacteriophages as windows on microbial genome evolution.</title>
        <authorList>
            <person name="Petrov V.M."/>
            <person name="Ratnayaka S."/>
            <person name="Nolan J.M."/>
            <person name="Miller E.S."/>
            <person name="Karam J.D."/>
        </authorList>
    </citation>
    <scope>NUCLEOTIDE SEQUENCE [LARGE SCALE GENOMIC DNA]</scope>
    <source>
        <strain evidence="1">Acj133</strain>
    </source>
</reference>
<dbReference type="EMBL" id="HM114315">
    <property type="protein sequence ID" value="ADJ19443.1"/>
    <property type="molecule type" value="Genomic_DNA"/>
</dbReference>
<dbReference type="Proteomes" id="UP000000330">
    <property type="component" value="Segment"/>
</dbReference>